<comment type="caution">
    <text evidence="2">The sequence shown here is derived from an EMBL/GenBank/DDBJ whole genome shotgun (WGS) entry which is preliminary data.</text>
</comment>
<accession>A0A6G1CFK3</accession>
<organism evidence="2 3">
    <name type="scientific">Oryza meyeriana var. granulata</name>
    <dbReference type="NCBI Taxonomy" id="110450"/>
    <lineage>
        <taxon>Eukaryota</taxon>
        <taxon>Viridiplantae</taxon>
        <taxon>Streptophyta</taxon>
        <taxon>Embryophyta</taxon>
        <taxon>Tracheophyta</taxon>
        <taxon>Spermatophyta</taxon>
        <taxon>Magnoliopsida</taxon>
        <taxon>Liliopsida</taxon>
        <taxon>Poales</taxon>
        <taxon>Poaceae</taxon>
        <taxon>BOP clade</taxon>
        <taxon>Oryzoideae</taxon>
        <taxon>Oryzeae</taxon>
        <taxon>Oryzinae</taxon>
        <taxon>Oryza</taxon>
        <taxon>Oryza meyeriana</taxon>
    </lineage>
</organism>
<evidence type="ECO:0000313" key="2">
    <source>
        <dbReference type="EMBL" id="KAF0898534.1"/>
    </source>
</evidence>
<evidence type="ECO:0000313" key="3">
    <source>
        <dbReference type="Proteomes" id="UP000479710"/>
    </source>
</evidence>
<gene>
    <name evidence="2" type="ORF">E2562_008126</name>
</gene>
<feature type="compositionally biased region" description="Polar residues" evidence="1">
    <location>
        <begin position="42"/>
        <end position="53"/>
    </location>
</feature>
<keyword evidence="3" id="KW-1185">Reference proteome</keyword>
<feature type="region of interest" description="Disordered" evidence="1">
    <location>
        <begin position="38"/>
        <end position="57"/>
    </location>
</feature>
<dbReference type="AlphaFoldDB" id="A0A6G1CFK3"/>
<dbReference type="OrthoDB" id="1749704at2759"/>
<reference evidence="2 3" key="1">
    <citation type="submission" date="2019-11" db="EMBL/GenBank/DDBJ databases">
        <title>Whole genome sequence of Oryza granulata.</title>
        <authorList>
            <person name="Li W."/>
        </authorList>
    </citation>
    <scope>NUCLEOTIDE SEQUENCE [LARGE SCALE GENOMIC DNA]</scope>
    <source>
        <strain evidence="3">cv. Menghai</strain>
        <tissue evidence="2">Leaf</tissue>
    </source>
</reference>
<name>A0A6G1CFK3_9ORYZ</name>
<dbReference type="EMBL" id="SPHZ02000009">
    <property type="protein sequence ID" value="KAF0898534.1"/>
    <property type="molecule type" value="Genomic_DNA"/>
</dbReference>
<proteinExistence type="predicted"/>
<sequence>MADSGRQGGKDSSPWSDLWTDGLVCAFEFVRGGGAHGVVSPANLSRNNSSQSVMDPRRAPVAKISYASSQGKLLDDF</sequence>
<evidence type="ECO:0000256" key="1">
    <source>
        <dbReference type="SAM" id="MobiDB-lite"/>
    </source>
</evidence>
<dbReference type="Proteomes" id="UP000479710">
    <property type="component" value="Unassembled WGS sequence"/>
</dbReference>
<protein>
    <submittedName>
        <fullName evidence="2">Uncharacterized protein</fullName>
    </submittedName>
</protein>